<evidence type="ECO:0000256" key="2">
    <source>
        <dbReference type="SAM" id="Phobius"/>
    </source>
</evidence>
<sequence length="210" mass="21883">MISNRPADMPLDPGPADGATPTIESSPATAGASDEIRDPVGENLRLEEAETPEELVSIWESEGPAPSGGLANLVSCLVTGGLGLAGMALSWNLGLGSLVDPGPGFFPFAVALIAAVLSAAQIFLGRRGGDGEKFTSYSMAVVWGVVSLAIFVAVLPLIGFEIPALLLSFVWMKHLGGESWRSATIYSVLVVAAFYAIFVAALRTQIPHLF</sequence>
<keyword evidence="5" id="KW-1185">Reference proteome</keyword>
<keyword evidence="2" id="KW-0812">Transmembrane</keyword>
<organism evidence="4 5">
    <name type="scientific">Brevibacterium celere</name>
    <dbReference type="NCBI Taxonomy" id="225845"/>
    <lineage>
        <taxon>Bacteria</taxon>
        <taxon>Bacillati</taxon>
        <taxon>Actinomycetota</taxon>
        <taxon>Actinomycetes</taxon>
        <taxon>Micrococcales</taxon>
        <taxon>Brevibacteriaceae</taxon>
        <taxon>Brevibacterium</taxon>
    </lineage>
</organism>
<dbReference type="InterPro" id="IPR009936">
    <property type="entry name" value="DUF1468"/>
</dbReference>
<evidence type="ECO:0000256" key="1">
    <source>
        <dbReference type="SAM" id="MobiDB-lite"/>
    </source>
</evidence>
<evidence type="ECO:0000259" key="3">
    <source>
        <dbReference type="Pfam" id="PF07331"/>
    </source>
</evidence>
<feature type="transmembrane region" description="Helical" evidence="2">
    <location>
        <begin position="70"/>
        <end position="93"/>
    </location>
</feature>
<protein>
    <submittedName>
        <fullName evidence="4">Tripartite tricarboxylate transporter TctB family protein</fullName>
    </submittedName>
</protein>
<comment type="caution">
    <text evidence="4">The sequence shown here is derived from an EMBL/GenBank/DDBJ whole genome shotgun (WGS) entry which is preliminary data.</text>
</comment>
<name>A0A366IKG7_9MICO</name>
<feature type="domain" description="DUF1468" evidence="3">
    <location>
        <begin position="82"/>
        <end position="207"/>
    </location>
</feature>
<feature type="transmembrane region" description="Helical" evidence="2">
    <location>
        <begin position="105"/>
        <end position="125"/>
    </location>
</feature>
<feature type="region of interest" description="Disordered" evidence="1">
    <location>
        <begin position="1"/>
        <end position="37"/>
    </location>
</feature>
<gene>
    <name evidence="4" type="ORF">DFO65_10691</name>
</gene>
<dbReference type="EMBL" id="QNSB01000006">
    <property type="protein sequence ID" value="RBP71248.1"/>
    <property type="molecule type" value="Genomic_DNA"/>
</dbReference>
<evidence type="ECO:0000313" key="4">
    <source>
        <dbReference type="EMBL" id="RBP71248.1"/>
    </source>
</evidence>
<dbReference type="Pfam" id="PF07331">
    <property type="entry name" value="TctB"/>
    <property type="match status" value="1"/>
</dbReference>
<reference evidence="4 5" key="1">
    <citation type="submission" date="2018-06" db="EMBL/GenBank/DDBJ databases">
        <title>Freshwater and sediment microbial communities from various areas in North America, analyzing microbe dynamics in response to fracking.</title>
        <authorList>
            <person name="Lamendella R."/>
        </authorList>
    </citation>
    <scope>NUCLEOTIDE SEQUENCE [LARGE SCALE GENOMIC DNA]</scope>
    <source>
        <strain evidence="4 5">3b_TX</strain>
    </source>
</reference>
<proteinExistence type="predicted"/>
<dbReference type="AlphaFoldDB" id="A0A366IKG7"/>
<keyword evidence="2" id="KW-1133">Transmembrane helix</keyword>
<evidence type="ECO:0000313" key="5">
    <source>
        <dbReference type="Proteomes" id="UP000253509"/>
    </source>
</evidence>
<keyword evidence="2" id="KW-0472">Membrane</keyword>
<feature type="transmembrane region" description="Helical" evidence="2">
    <location>
        <begin position="137"/>
        <end position="160"/>
    </location>
</feature>
<accession>A0A366IKG7</accession>
<dbReference type="Proteomes" id="UP000253509">
    <property type="component" value="Unassembled WGS sequence"/>
</dbReference>
<feature type="transmembrane region" description="Helical" evidence="2">
    <location>
        <begin position="180"/>
        <end position="202"/>
    </location>
</feature>